<evidence type="ECO:0000313" key="4">
    <source>
        <dbReference type="Proteomes" id="UP001420932"/>
    </source>
</evidence>
<evidence type="ECO:0000313" key="3">
    <source>
        <dbReference type="EMBL" id="KAK9134811.1"/>
    </source>
</evidence>
<dbReference type="InterPro" id="IPR051543">
    <property type="entry name" value="Serine_Peptidase_S9A"/>
</dbReference>
<evidence type="ECO:0000256" key="1">
    <source>
        <dbReference type="ARBA" id="ARBA00005228"/>
    </source>
</evidence>
<protein>
    <submittedName>
        <fullName evidence="3">Uncharacterized protein</fullName>
    </submittedName>
</protein>
<reference evidence="3 4" key="1">
    <citation type="submission" date="2024-01" db="EMBL/GenBank/DDBJ databases">
        <title>Genome assemblies of Stephania.</title>
        <authorList>
            <person name="Yang L."/>
        </authorList>
    </citation>
    <scope>NUCLEOTIDE SEQUENCE [LARGE SCALE GENOMIC DNA]</scope>
    <source>
        <strain evidence="3">YNDBR</strain>
        <tissue evidence="3">Leaf</tissue>
    </source>
</reference>
<dbReference type="PANTHER" id="PTHR11757">
    <property type="entry name" value="PROTEASE FAMILY S9A OLIGOPEPTIDASE"/>
    <property type="match status" value="1"/>
</dbReference>
<comment type="similarity">
    <text evidence="1">Belongs to the peptidase S9A family.</text>
</comment>
<dbReference type="EMBL" id="JBBNAF010000006">
    <property type="protein sequence ID" value="KAK9134811.1"/>
    <property type="molecule type" value="Genomic_DNA"/>
</dbReference>
<feature type="compositionally biased region" description="Low complexity" evidence="2">
    <location>
        <begin position="69"/>
        <end position="87"/>
    </location>
</feature>
<dbReference type="Gene3D" id="2.130.10.120">
    <property type="entry name" value="Prolyl oligopeptidase, N-terminal domain"/>
    <property type="match status" value="1"/>
</dbReference>
<feature type="region of interest" description="Disordered" evidence="2">
    <location>
        <begin position="24"/>
        <end position="87"/>
    </location>
</feature>
<proteinExistence type="inferred from homology"/>
<feature type="compositionally biased region" description="Low complexity" evidence="2">
    <location>
        <begin position="33"/>
        <end position="49"/>
    </location>
</feature>
<comment type="caution">
    <text evidence="3">The sequence shown here is derived from an EMBL/GenBank/DDBJ whole genome shotgun (WGS) entry which is preliminary data.</text>
</comment>
<gene>
    <name evidence="3" type="ORF">Syun_014141</name>
</gene>
<evidence type="ECO:0000256" key="2">
    <source>
        <dbReference type="SAM" id="MobiDB-lite"/>
    </source>
</evidence>
<accession>A0AAP0JIR6</accession>
<dbReference type="PANTHER" id="PTHR11757:SF19">
    <property type="entry name" value="PROLYL ENDOPEPTIDASE-LIKE"/>
    <property type="match status" value="1"/>
</dbReference>
<sequence>MGFHASSSSSTPLLPLRRFAEITVIKPTSRPPSSISSSSSSSSDSSSSSSHRDRRLRRFAERTGTKPESSSPIRRFADSSSSSDSSSPIRYLSAEEYIATAATPHRRGVRRSDSTKRFEKRMRMFERRRKRYPVLCRRSADLNEEFVSFNSPSAGFDFMAGKRIEQKLLDYNQEAERFGGYSYEELSEVSPDHRFLAYTMYNKDNDSFRLSIRT</sequence>
<name>A0AAP0JIR6_9MAGN</name>
<keyword evidence="4" id="KW-1185">Reference proteome</keyword>
<dbReference type="Proteomes" id="UP001420932">
    <property type="component" value="Unassembled WGS sequence"/>
</dbReference>
<dbReference type="AlphaFoldDB" id="A0AAP0JIR6"/>
<organism evidence="3 4">
    <name type="scientific">Stephania yunnanensis</name>
    <dbReference type="NCBI Taxonomy" id="152371"/>
    <lineage>
        <taxon>Eukaryota</taxon>
        <taxon>Viridiplantae</taxon>
        <taxon>Streptophyta</taxon>
        <taxon>Embryophyta</taxon>
        <taxon>Tracheophyta</taxon>
        <taxon>Spermatophyta</taxon>
        <taxon>Magnoliopsida</taxon>
        <taxon>Ranunculales</taxon>
        <taxon>Menispermaceae</taxon>
        <taxon>Menispermoideae</taxon>
        <taxon>Cissampelideae</taxon>
        <taxon>Stephania</taxon>
    </lineage>
</organism>